<dbReference type="InterPro" id="IPR009000">
    <property type="entry name" value="Transl_B-barrel_sf"/>
</dbReference>
<dbReference type="GO" id="GO:0003924">
    <property type="term" value="F:GTPase activity"/>
    <property type="evidence" value="ECO:0007669"/>
    <property type="project" value="InterPro"/>
</dbReference>
<keyword evidence="5" id="KW-0251">Elongation factor</keyword>
<dbReference type="CDD" id="cd03713">
    <property type="entry name" value="EFG_mtEFG_C"/>
    <property type="match status" value="1"/>
</dbReference>
<dbReference type="InterPro" id="IPR035649">
    <property type="entry name" value="EFG_V"/>
</dbReference>
<dbReference type="InterPro" id="IPR035647">
    <property type="entry name" value="EFG_III/V"/>
</dbReference>
<reference evidence="5" key="1">
    <citation type="submission" date="2023-03" db="EMBL/GenBank/DDBJ databases">
        <authorList>
            <person name="Steffen K."/>
            <person name="Cardenas P."/>
        </authorList>
    </citation>
    <scope>NUCLEOTIDE SEQUENCE</scope>
</reference>
<evidence type="ECO:0000313" key="6">
    <source>
        <dbReference type="Proteomes" id="UP001174909"/>
    </source>
</evidence>
<dbReference type="SMART" id="SM00889">
    <property type="entry name" value="EFG_IV"/>
    <property type="match status" value="1"/>
</dbReference>
<keyword evidence="6" id="KW-1185">Reference proteome</keyword>
<dbReference type="Gene3D" id="3.30.70.870">
    <property type="entry name" value="Elongation Factor G (Translational Gtpase), domain 3"/>
    <property type="match status" value="1"/>
</dbReference>
<gene>
    <name evidence="5" type="ORF">GBAR_LOCUS29440</name>
</gene>
<dbReference type="Pfam" id="PF22042">
    <property type="entry name" value="EF-G_D2"/>
    <property type="match status" value="1"/>
</dbReference>
<feature type="domain" description="Tr-type G" evidence="4">
    <location>
        <begin position="1"/>
        <end position="250"/>
    </location>
</feature>
<dbReference type="Gene3D" id="2.40.30.10">
    <property type="entry name" value="Translation factors"/>
    <property type="match status" value="1"/>
</dbReference>
<evidence type="ECO:0000256" key="3">
    <source>
        <dbReference type="ARBA" id="ARBA00023134"/>
    </source>
</evidence>
<evidence type="ECO:0000259" key="4">
    <source>
        <dbReference type="PROSITE" id="PS51722"/>
    </source>
</evidence>
<organism evidence="5 6">
    <name type="scientific">Geodia barretti</name>
    <name type="common">Barrett's horny sponge</name>
    <dbReference type="NCBI Taxonomy" id="519541"/>
    <lineage>
        <taxon>Eukaryota</taxon>
        <taxon>Metazoa</taxon>
        <taxon>Porifera</taxon>
        <taxon>Demospongiae</taxon>
        <taxon>Heteroscleromorpha</taxon>
        <taxon>Tetractinellida</taxon>
        <taxon>Astrophorina</taxon>
        <taxon>Geodiidae</taxon>
        <taxon>Geodia</taxon>
    </lineage>
</organism>
<dbReference type="GO" id="GO:0032790">
    <property type="term" value="P:ribosome disassembly"/>
    <property type="evidence" value="ECO:0007669"/>
    <property type="project" value="TreeGrafter"/>
</dbReference>
<dbReference type="Pfam" id="PF03764">
    <property type="entry name" value="EFG_IV"/>
    <property type="match status" value="1"/>
</dbReference>
<dbReference type="InterPro" id="IPR005517">
    <property type="entry name" value="Transl_elong_EFG/EF2_IV"/>
</dbReference>
<name>A0AA35TTX5_GEOBA</name>
<dbReference type="FunFam" id="3.30.70.240:FF:000001">
    <property type="entry name" value="Elongation factor G"/>
    <property type="match status" value="1"/>
</dbReference>
<dbReference type="PANTHER" id="PTHR43261">
    <property type="entry name" value="TRANSLATION ELONGATION FACTOR G-RELATED"/>
    <property type="match status" value="1"/>
</dbReference>
<dbReference type="InterPro" id="IPR047872">
    <property type="entry name" value="EFG_IV"/>
</dbReference>
<dbReference type="SUPFAM" id="SSF50447">
    <property type="entry name" value="Translation proteins"/>
    <property type="match status" value="1"/>
</dbReference>
<keyword evidence="3" id="KW-0342">GTP-binding</keyword>
<dbReference type="CDD" id="cd04088">
    <property type="entry name" value="EFG_mtEFG_II"/>
    <property type="match status" value="1"/>
</dbReference>
<dbReference type="CDD" id="cd01434">
    <property type="entry name" value="EFG_mtEFG1_IV"/>
    <property type="match status" value="1"/>
</dbReference>
<dbReference type="Pfam" id="PF14492">
    <property type="entry name" value="EFG_III"/>
    <property type="match status" value="1"/>
</dbReference>
<dbReference type="NCBIfam" id="NF009381">
    <property type="entry name" value="PRK12740.1-5"/>
    <property type="match status" value="1"/>
</dbReference>
<dbReference type="Gene3D" id="3.30.70.240">
    <property type="match status" value="1"/>
</dbReference>
<dbReference type="Gene3D" id="3.30.230.10">
    <property type="match status" value="2"/>
</dbReference>
<dbReference type="CDD" id="cd04170">
    <property type="entry name" value="EF-G_bact"/>
    <property type="match status" value="1"/>
</dbReference>
<dbReference type="InterPro" id="IPR053905">
    <property type="entry name" value="EF-G-like_DII"/>
</dbReference>
<keyword evidence="1" id="KW-0547">Nucleotide-binding</keyword>
<sequence length="646" mass="71144">MLFNMGVVNRLGRIDDGTTTSDYDSAEIERQISLKVSLLNGQWQDHRLNLMDTPGYADFISEAKAALRVSDAAVAVVDSVAGVEIGTERTWNFAAEYNLPRVLFINKMDRADADADQILEMVQERFGRQVVPLQVAVNPGEGFNQIVDLITMKAYAYQDGKATEGDVPDEVQGRAEELREQLVESIAETDEALMEKYFSEGELTAEDIVAGLRQAMLRLEIFPVFLGDAYNNVGIDRLLDALVQYGPSPAESAGLRFQNGEEQEVELEGAATASLAALVFKTLAEHHVGELTLLRLFSGAIKPGDEVANSSNRNTERIGQIYHLNGNRRVEVESAEAGDIVALVKLKNTHTTNTLCAKGESLQLPGIVFPEPLIRVAIQAKEQGGEDRVSTGIAQLHEEDPSFVMKYDGEVRQTILLTQGELHLEIIVSRLKERFGVEIDMEVPRIPYRETIRGNADAQYRHKKQSGGRGQFGEVVGGNIPSNFIPAVEKGIVETLSQGPVAGYQVIDVAATVYDGKHHPVDSDEVSFKLASAHAFRDAFLKAKPILLEPIYHLEITVPEEFMGDVMGDLSSRRGRISGMDTAGHFQVIHAEAPLAEINRYATLLRSMTQGKGFHAQRFDRYEDVPGDIVAKIIEDSQKNKGREAA</sequence>
<accession>A0AA35TTX5</accession>
<dbReference type="AlphaFoldDB" id="A0AA35TTX5"/>
<comment type="caution">
    <text evidence="5">The sequence shown here is derived from an EMBL/GenBank/DDBJ whole genome shotgun (WGS) entry which is preliminary data.</text>
</comment>
<dbReference type="InterPro" id="IPR000795">
    <property type="entry name" value="T_Tr_GTP-bd_dom"/>
</dbReference>
<dbReference type="GO" id="GO:0005525">
    <property type="term" value="F:GTP binding"/>
    <property type="evidence" value="ECO:0007669"/>
    <property type="project" value="UniProtKB-KW"/>
</dbReference>
<dbReference type="SUPFAM" id="SSF52540">
    <property type="entry name" value="P-loop containing nucleoside triphosphate hydrolases"/>
    <property type="match status" value="1"/>
</dbReference>
<dbReference type="SUPFAM" id="SSF54980">
    <property type="entry name" value="EF-G C-terminal domain-like"/>
    <property type="match status" value="2"/>
</dbReference>
<dbReference type="EMBL" id="CASHTH010004129">
    <property type="protein sequence ID" value="CAI8053882.1"/>
    <property type="molecule type" value="Genomic_DNA"/>
</dbReference>
<dbReference type="GO" id="GO:0003746">
    <property type="term" value="F:translation elongation factor activity"/>
    <property type="evidence" value="ECO:0007669"/>
    <property type="project" value="UniProtKB-KW"/>
</dbReference>
<dbReference type="Gene3D" id="3.40.50.300">
    <property type="entry name" value="P-loop containing nucleotide triphosphate hydrolases"/>
    <property type="match status" value="1"/>
</dbReference>
<dbReference type="Pfam" id="PF00679">
    <property type="entry name" value="EFG_C"/>
    <property type="match status" value="1"/>
</dbReference>
<evidence type="ECO:0000256" key="1">
    <source>
        <dbReference type="ARBA" id="ARBA00022741"/>
    </source>
</evidence>
<proteinExistence type="predicted"/>
<dbReference type="InterPro" id="IPR041095">
    <property type="entry name" value="EFG_II"/>
</dbReference>
<dbReference type="InterPro" id="IPR027417">
    <property type="entry name" value="P-loop_NTPase"/>
</dbReference>
<keyword evidence="2" id="KW-0648">Protein biosynthesis</keyword>
<dbReference type="CDD" id="cd16262">
    <property type="entry name" value="EFG_III"/>
    <property type="match status" value="1"/>
</dbReference>
<dbReference type="InterPro" id="IPR020568">
    <property type="entry name" value="Ribosomal_Su5_D2-typ_SF"/>
</dbReference>
<dbReference type="PROSITE" id="PS51722">
    <property type="entry name" value="G_TR_2"/>
    <property type="match status" value="1"/>
</dbReference>
<dbReference type="Proteomes" id="UP001174909">
    <property type="component" value="Unassembled WGS sequence"/>
</dbReference>
<dbReference type="InterPro" id="IPR009022">
    <property type="entry name" value="EFG_III"/>
</dbReference>
<dbReference type="Pfam" id="PF00009">
    <property type="entry name" value="GTP_EFTU"/>
    <property type="match status" value="1"/>
</dbReference>
<dbReference type="InterPro" id="IPR014721">
    <property type="entry name" value="Ribsml_uS5_D2-typ_fold_subgr"/>
</dbReference>
<evidence type="ECO:0000256" key="2">
    <source>
        <dbReference type="ARBA" id="ARBA00022917"/>
    </source>
</evidence>
<protein>
    <submittedName>
        <fullName evidence="5">Elongation factor G</fullName>
    </submittedName>
</protein>
<dbReference type="SMART" id="SM00838">
    <property type="entry name" value="EFG_C"/>
    <property type="match status" value="1"/>
</dbReference>
<dbReference type="SUPFAM" id="SSF54211">
    <property type="entry name" value="Ribosomal protein S5 domain 2-like"/>
    <property type="match status" value="1"/>
</dbReference>
<dbReference type="InterPro" id="IPR000640">
    <property type="entry name" value="EFG_V-like"/>
</dbReference>
<evidence type="ECO:0000313" key="5">
    <source>
        <dbReference type="EMBL" id="CAI8053882.1"/>
    </source>
</evidence>
<dbReference type="PANTHER" id="PTHR43261:SF6">
    <property type="entry name" value="ELONGATION FACTOR G-LIKE PROTEIN"/>
    <property type="match status" value="1"/>
</dbReference>